<comment type="pathway">
    <text evidence="2">Glycolipid biosynthesis; lipid IV(A) biosynthesis; lipid IV(A) from (3R)-3-hydroxytetradecanoyl-[acyl-carrier-protein] and UDP-N-acetyl-alpha-D-glucosamine: step 6/6.</text>
</comment>
<evidence type="ECO:0000256" key="4">
    <source>
        <dbReference type="ARBA" id="ARBA00016436"/>
    </source>
</evidence>
<comment type="caution">
    <text evidence="14">The sequence shown here is derived from an EMBL/GenBank/DDBJ whole genome shotgun (WGS) entry which is preliminary data.</text>
</comment>
<dbReference type="AlphaFoldDB" id="A0A106BKY0"/>
<dbReference type="Pfam" id="PF02606">
    <property type="entry name" value="LpxK"/>
    <property type="match status" value="1"/>
</dbReference>
<evidence type="ECO:0000256" key="12">
    <source>
        <dbReference type="NCBIfam" id="TIGR00682"/>
    </source>
</evidence>
<dbReference type="SUPFAM" id="SSF52540">
    <property type="entry name" value="P-loop containing nucleoside triphosphate hydrolases"/>
    <property type="match status" value="1"/>
</dbReference>
<evidence type="ECO:0000256" key="13">
    <source>
        <dbReference type="SAM" id="Phobius"/>
    </source>
</evidence>
<dbReference type="GO" id="GO:0009245">
    <property type="term" value="P:lipid A biosynthetic process"/>
    <property type="evidence" value="ECO:0007669"/>
    <property type="project" value="UniProtKB-UniRule"/>
</dbReference>
<keyword evidence="13" id="KW-0812">Transmembrane</keyword>
<keyword evidence="7" id="KW-0808">Transferase</keyword>
<evidence type="ECO:0000256" key="1">
    <source>
        <dbReference type="ARBA" id="ARBA00002274"/>
    </source>
</evidence>
<organism evidence="14 15">
    <name type="scientific">Thiobacillus denitrificans</name>
    <dbReference type="NCBI Taxonomy" id="36861"/>
    <lineage>
        <taxon>Bacteria</taxon>
        <taxon>Pseudomonadati</taxon>
        <taxon>Pseudomonadota</taxon>
        <taxon>Betaproteobacteria</taxon>
        <taxon>Nitrosomonadales</taxon>
        <taxon>Thiobacillaceae</taxon>
        <taxon>Thiobacillus</taxon>
    </lineage>
</organism>
<evidence type="ECO:0000256" key="5">
    <source>
        <dbReference type="ARBA" id="ARBA00022516"/>
    </source>
</evidence>
<feature type="non-terminal residue" evidence="14">
    <location>
        <position position="167"/>
    </location>
</feature>
<evidence type="ECO:0000256" key="3">
    <source>
        <dbReference type="ARBA" id="ARBA00012071"/>
    </source>
</evidence>
<name>A0A106BKY0_THIDE</name>
<keyword evidence="15" id="KW-1185">Reference proteome</keyword>
<dbReference type="Proteomes" id="UP000064243">
    <property type="component" value="Unassembled WGS sequence"/>
</dbReference>
<evidence type="ECO:0000256" key="6">
    <source>
        <dbReference type="ARBA" id="ARBA00022556"/>
    </source>
</evidence>
<keyword evidence="10" id="KW-0067">ATP-binding</keyword>
<keyword evidence="13" id="KW-1133">Transmembrane helix</keyword>
<keyword evidence="11" id="KW-0443">Lipid metabolism</keyword>
<evidence type="ECO:0000256" key="7">
    <source>
        <dbReference type="ARBA" id="ARBA00022679"/>
    </source>
</evidence>
<dbReference type="GO" id="GO:0009244">
    <property type="term" value="P:lipopolysaccharide core region biosynthetic process"/>
    <property type="evidence" value="ECO:0007669"/>
    <property type="project" value="TreeGrafter"/>
</dbReference>
<keyword evidence="5" id="KW-0444">Lipid biosynthesis</keyword>
<evidence type="ECO:0000256" key="11">
    <source>
        <dbReference type="ARBA" id="ARBA00023098"/>
    </source>
</evidence>
<dbReference type="EMBL" id="LDUG01000036">
    <property type="protein sequence ID" value="KVW94373.1"/>
    <property type="molecule type" value="Genomic_DNA"/>
</dbReference>
<comment type="function">
    <text evidence="1">Transfers the gamma-phosphate of ATP to the 4'-position of a tetraacyldisaccharide 1-phosphate intermediate (termed DS-1-P) to form tetraacyldisaccharide 1,4'-bis-phosphate (lipid IVA).</text>
</comment>
<dbReference type="PANTHER" id="PTHR42724">
    <property type="entry name" value="TETRAACYLDISACCHARIDE 4'-KINASE"/>
    <property type="match status" value="1"/>
</dbReference>
<proteinExistence type="predicted"/>
<evidence type="ECO:0000256" key="2">
    <source>
        <dbReference type="ARBA" id="ARBA00004870"/>
    </source>
</evidence>
<accession>A0A106BKY0</accession>
<dbReference type="GO" id="GO:0005886">
    <property type="term" value="C:plasma membrane"/>
    <property type="evidence" value="ECO:0007669"/>
    <property type="project" value="TreeGrafter"/>
</dbReference>
<gene>
    <name evidence="14" type="ORF">ABW22_13445</name>
</gene>
<dbReference type="PANTHER" id="PTHR42724:SF1">
    <property type="entry name" value="TETRAACYLDISACCHARIDE 4'-KINASE, MITOCHONDRIAL-RELATED"/>
    <property type="match status" value="1"/>
</dbReference>
<keyword evidence="9 14" id="KW-0418">Kinase</keyword>
<keyword evidence="6" id="KW-0441">Lipid A biosynthesis</keyword>
<dbReference type="PATRIC" id="fig|36861.3.peg.2478"/>
<dbReference type="InterPro" id="IPR027417">
    <property type="entry name" value="P-loop_NTPase"/>
</dbReference>
<evidence type="ECO:0000256" key="8">
    <source>
        <dbReference type="ARBA" id="ARBA00022741"/>
    </source>
</evidence>
<dbReference type="UniPathway" id="UPA00359">
    <property type="reaction ID" value="UER00482"/>
</dbReference>
<sequence length="167" mass="17804">MVFLQHLWARTGVLTLLLSPLALLFAVVSGLRRLAYRRGWLAAVSVGVPVIIVGNITAGGSGKTPLVIWLVNWLRAQGYRPGVVSRGYGGVARGCVEVQPDSPPAVVGDEPLLIHLKTAAPVVVGRDRVAAARTLLARHPGVDVIVSDDGLQHYRLQRAIELAVIDA</sequence>
<feature type="transmembrane region" description="Helical" evidence="13">
    <location>
        <begin position="6"/>
        <end position="28"/>
    </location>
</feature>
<keyword evidence="8" id="KW-0547">Nucleotide-binding</keyword>
<dbReference type="STRING" id="1123392.GCA_000376425_01114"/>
<dbReference type="GO" id="GO:0009029">
    <property type="term" value="F:lipid-A 4'-kinase activity"/>
    <property type="evidence" value="ECO:0007669"/>
    <property type="project" value="UniProtKB-UniRule"/>
</dbReference>
<evidence type="ECO:0000313" key="14">
    <source>
        <dbReference type="EMBL" id="KVW94373.1"/>
    </source>
</evidence>
<dbReference type="InterPro" id="IPR003758">
    <property type="entry name" value="LpxK"/>
</dbReference>
<reference evidence="14 15" key="1">
    <citation type="journal article" date="2015" name="Appl. Environ. Microbiol.">
        <title>Aerobic and Anaerobic Thiosulfate Oxidation by a Cold-Adapted, Subglacial Chemoautotroph.</title>
        <authorList>
            <person name="Harrold Z.R."/>
            <person name="Skidmore M.L."/>
            <person name="Hamilton T.L."/>
            <person name="Desch L."/>
            <person name="Amada K."/>
            <person name="van Gelder W."/>
            <person name="Glover K."/>
            <person name="Roden E.E."/>
            <person name="Boyd E.S."/>
        </authorList>
    </citation>
    <scope>NUCLEOTIDE SEQUENCE [LARGE SCALE GENOMIC DNA]</scope>
    <source>
        <strain evidence="14 15">RG</strain>
    </source>
</reference>
<dbReference type="EC" id="2.7.1.130" evidence="3 12"/>
<keyword evidence="13" id="KW-0472">Membrane</keyword>
<dbReference type="OrthoDB" id="9766423at2"/>
<feature type="transmembrane region" description="Helical" evidence="13">
    <location>
        <begin position="40"/>
        <end position="58"/>
    </location>
</feature>
<dbReference type="GO" id="GO:0005524">
    <property type="term" value="F:ATP binding"/>
    <property type="evidence" value="ECO:0007669"/>
    <property type="project" value="UniProtKB-KW"/>
</dbReference>
<evidence type="ECO:0000256" key="10">
    <source>
        <dbReference type="ARBA" id="ARBA00022840"/>
    </source>
</evidence>
<protein>
    <recommendedName>
        <fullName evidence="4 12">Tetraacyldisaccharide 4'-kinase</fullName>
        <ecNumber evidence="3 12">2.7.1.130</ecNumber>
    </recommendedName>
</protein>
<dbReference type="NCBIfam" id="TIGR00682">
    <property type="entry name" value="lpxK"/>
    <property type="match status" value="1"/>
</dbReference>
<evidence type="ECO:0000313" key="15">
    <source>
        <dbReference type="Proteomes" id="UP000064243"/>
    </source>
</evidence>
<evidence type="ECO:0000256" key="9">
    <source>
        <dbReference type="ARBA" id="ARBA00022777"/>
    </source>
</evidence>